<evidence type="ECO:0000256" key="1">
    <source>
        <dbReference type="ARBA" id="ARBA00001917"/>
    </source>
</evidence>
<comment type="cofactor">
    <cofactor evidence="1">
        <name>FMN</name>
        <dbReference type="ChEBI" id="CHEBI:58210"/>
    </cofactor>
</comment>
<dbReference type="Proteomes" id="UP000813215">
    <property type="component" value="Unassembled WGS sequence"/>
</dbReference>
<comment type="caution">
    <text evidence="6">The sequence shown here is derived from an EMBL/GenBank/DDBJ whole genome shotgun (WGS) entry which is preliminary data.</text>
</comment>
<reference evidence="6" key="1">
    <citation type="submission" date="2021-05" db="EMBL/GenBank/DDBJ databases">
        <authorList>
            <person name="Pietrasiak N."/>
            <person name="Ward R."/>
            <person name="Stajich J.E."/>
            <person name="Kurbessoian T."/>
        </authorList>
    </citation>
    <scope>NUCLEOTIDE SEQUENCE</scope>
    <source>
        <strain evidence="6">HA4357-MV3</strain>
    </source>
</reference>
<dbReference type="PANTHER" id="PTHR10851:SF0">
    <property type="entry name" value="PYRIDOXINE-5'-PHOSPHATE OXIDASE"/>
    <property type="match status" value="1"/>
</dbReference>
<dbReference type="Pfam" id="PF01243">
    <property type="entry name" value="PNPOx_N"/>
    <property type="match status" value="1"/>
</dbReference>
<name>A0A9E3HCD9_9NOST</name>
<gene>
    <name evidence="6" type="ORF">KME28_21175</name>
</gene>
<dbReference type="InterPro" id="IPR012349">
    <property type="entry name" value="Split_barrel_FMN-bd"/>
</dbReference>
<dbReference type="SUPFAM" id="SSF50475">
    <property type="entry name" value="FMN-binding split barrel"/>
    <property type="match status" value="1"/>
</dbReference>
<evidence type="ECO:0000313" key="6">
    <source>
        <dbReference type="EMBL" id="MBW4434154.1"/>
    </source>
</evidence>
<evidence type="ECO:0000256" key="2">
    <source>
        <dbReference type="ARBA" id="ARBA00022630"/>
    </source>
</evidence>
<sequence length="200" mass="23654">MTNNCLDPISEIISSRQKAFDLNDVCANVCSFATVAIDRTPRVRIMNLNTISGRFFELHCSEQSGKWQELKHSPAYELLLWWPCVARQYRIRGELEIIPQSLVEQSWLRAPYSFKLLDRFYEEYQPLGSKLQNQQLLLSSLDTLKIKYPSDQQIPPPQHLRGFYCKADWIESLYIDDLRIHERHCYTYIDAHWHHELLVP</sequence>
<evidence type="ECO:0000313" key="7">
    <source>
        <dbReference type="Proteomes" id="UP000813215"/>
    </source>
</evidence>
<dbReference type="Gene3D" id="2.30.110.10">
    <property type="entry name" value="Electron Transport, Fmn-binding Protein, Chain A"/>
    <property type="match status" value="1"/>
</dbReference>
<reference evidence="6" key="2">
    <citation type="journal article" date="2022" name="Microbiol. Resour. Announc.">
        <title>Metagenome Sequencing to Explore Phylogenomics of Terrestrial Cyanobacteria.</title>
        <authorList>
            <person name="Ward R.D."/>
            <person name="Stajich J.E."/>
            <person name="Johansen J.R."/>
            <person name="Huntemann M."/>
            <person name="Clum A."/>
            <person name="Foster B."/>
            <person name="Foster B."/>
            <person name="Roux S."/>
            <person name="Palaniappan K."/>
            <person name="Varghese N."/>
            <person name="Mukherjee S."/>
            <person name="Reddy T.B.K."/>
            <person name="Daum C."/>
            <person name="Copeland A."/>
            <person name="Chen I.A."/>
            <person name="Ivanova N.N."/>
            <person name="Kyrpides N.C."/>
            <person name="Shapiro N."/>
            <person name="Eloe-Fadrosh E.A."/>
            <person name="Pietrasiak N."/>
        </authorList>
    </citation>
    <scope>NUCLEOTIDE SEQUENCE</scope>
    <source>
        <strain evidence="6">HA4357-MV3</strain>
    </source>
</reference>
<evidence type="ECO:0000256" key="4">
    <source>
        <dbReference type="ARBA" id="ARBA00023002"/>
    </source>
</evidence>
<keyword evidence="3" id="KW-0288">FMN</keyword>
<evidence type="ECO:0000256" key="3">
    <source>
        <dbReference type="ARBA" id="ARBA00022643"/>
    </source>
</evidence>
<dbReference type="GO" id="GO:0008615">
    <property type="term" value="P:pyridoxine biosynthetic process"/>
    <property type="evidence" value="ECO:0007669"/>
    <property type="project" value="InterPro"/>
</dbReference>
<dbReference type="GO" id="GO:0004733">
    <property type="term" value="F:pyridoxamine phosphate oxidase activity"/>
    <property type="evidence" value="ECO:0007669"/>
    <property type="project" value="InterPro"/>
</dbReference>
<feature type="domain" description="Pyridoxamine 5'-phosphate oxidase N-terminal" evidence="5">
    <location>
        <begin position="27"/>
        <end position="113"/>
    </location>
</feature>
<keyword evidence="2" id="KW-0285">Flavoprotein</keyword>
<keyword evidence="4" id="KW-0560">Oxidoreductase</keyword>
<organism evidence="6 7">
    <name type="scientific">Pelatocladus maniniholoensis HA4357-MV3</name>
    <dbReference type="NCBI Taxonomy" id="1117104"/>
    <lineage>
        <taxon>Bacteria</taxon>
        <taxon>Bacillati</taxon>
        <taxon>Cyanobacteriota</taxon>
        <taxon>Cyanophyceae</taxon>
        <taxon>Nostocales</taxon>
        <taxon>Nostocaceae</taxon>
        <taxon>Pelatocladus</taxon>
    </lineage>
</organism>
<accession>A0A9E3HCD9</accession>
<dbReference type="PANTHER" id="PTHR10851">
    <property type="entry name" value="PYRIDOXINE-5-PHOSPHATE OXIDASE"/>
    <property type="match status" value="1"/>
</dbReference>
<evidence type="ECO:0000259" key="5">
    <source>
        <dbReference type="Pfam" id="PF01243"/>
    </source>
</evidence>
<dbReference type="InterPro" id="IPR011576">
    <property type="entry name" value="Pyridox_Oxase_N"/>
</dbReference>
<proteinExistence type="predicted"/>
<dbReference type="AlphaFoldDB" id="A0A9E3HCD9"/>
<protein>
    <submittedName>
        <fullName evidence="6">Pyridoxamine 5'-phosphate oxidase family protein</fullName>
    </submittedName>
</protein>
<dbReference type="InterPro" id="IPR000659">
    <property type="entry name" value="Pyridox_Oxase"/>
</dbReference>
<dbReference type="GO" id="GO:0010181">
    <property type="term" value="F:FMN binding"/>
    <property type="evidence" value="ECO:0007669"/>
    <property type="project" value="InterPro"/>
</dbReference>
<dbReference type="EMBL" id="JAHHHW010000121">
    <property type="protein sequence ID" value="MBW4434154.1"/>
    <property type="molecule type" value="Genomic_DNA"/>
</dbReference>